<feature type="binding site" evidence="3">
    <location>
        <begin position="27"/>
        <end position="29"/>
    </location>
    <ligand>
        <name>L-histidine</name>
        <dbReference type="ChEBI" id="CHEBI:57595"/>
    </ligand>
</feature>
<dbReference type="GO" id="GO:0004821">
    <property type="term" value="F:histidine-tRNA ligase activity"/>
    <property type="evidence" value="ECO:0007669"/>
    <property type="project" value="UniProtKB-EC"/>
</dbReference>
<dbReference type="GO" id="GO:0005739">
    <property type="term" value="C:mitochondrion"/>
    <property type="evidence" value="ECO:0007669"/>
    <property type="project" value="TreeGrafter"/>
</dbReference>
<dbReference type="PIRSF" id="PIRSF001549">
    <property type="entry name" value="His-tRNA_synth"/>
    <property type="match status" value="1"/>
</dbReference>
<dbReference type="EMBL" id="LWDP01000087">
    <property type="protein sequence ID" value="ORD93417.1"/>
    <property type="molecule type" value="Genomic_DNA"/>
</dbReference>
<evidence type="ECO:0000313" key="6">
    <source>
        <dbReference type="EMBL" id="ORD93417.1"/>
    </source>
</evidence>
<proteinExistence type="predicted"/>
<dbReference type="Proteomes" id="UP000192639">
    <property type="component" value="Unassembled WGS sequence"/>
</dbReference>
<dbReference type="GO" id="GO:0006427">
    <property type="term" value="P:histidyl-tRNA aminoacylation"/>
    <property type="evidence" value="ECO:0007669"/>
    <property type="project" value="TreeGrafter"/>
</dbReference>
<dbReference type="GO" id="GO:0032543">
    <property type="term" value="P:mitochondrial translation"/>
    <property type="evidence" value="ECO:0007669"/>
    <property type="project" value="TreeGrafter"/>
</dbReference>
<dbReference type="CDD" id="cd00773">
    <property type="entry name" value="HisRS-like_core"/>
    <property type="match status" value="1"/>
</dbReference>
<comment type="caution">
    <text evidence="6">The sequence shown here is derived from an EMBL/GenBank/DDBJ whole genome shotgun (WGS) entry which is preliminary data.</text>
</comment>
<feature type="binding site" evidence="3">
    <location>
        <position position="230"/>
    </location>
    <ligand>
        <name>L-histidine</name>
        <dbReference type="ChEBI" id="CHEBI:57595"/>
    </ligand>
</feature>
<dbReference type="VEuPathDB" id="MicrosporidiaDB:ECANGB1_2285"/>
<dbReference type="InterPro" id="IPR041715">
    <property type="entry name" value="HisRS-like_core"/>
</dbReference>
<dbReference type="Pfam" id="PF13393">
    <property type="entry name" value="tRNA-synt_His"/>
    <property type="match status" value="1"/>
</dbReference>
<feature type="binding site" evidence="3">
    <location>
        <begin position="234"/>
        <end position="235"/>
    </location>
    <ligand>
        <name>L-histidine</name>
        <dbReference type="ChEBI" id="CHEBI:57595"/>
    </ligand>
</feature>
<dbReference type="GO" id="GO:0003723">
    <property type="term" value="F:RNA binding"/>
    <property type="evidence" value="ECO:0007669"/>
    <property type="project" value="TreeGrafter"/>
</dbReference>
<dbReference type="InterPro" id="IPR036621">
    <property type="entry name" value="Anticodon-bd_dom_sf"/>
</dbReference>
<dbReference type="EC" id="6.1.1.21" evidence="1"/>
<keyword evidence="7" id="KW-1185">Reference proteome</keyword>
<evidence type="ECO:0000259" key="5">
    <source>
        <dbReference type="Pfam" id="PF13393"/>
    </source>
</evidence>
<evidence type="ECO:0000256" key="4">
    <source>
        <dbReference type="SAM" id="Coils"/>
    </source>
</evidence>
<protein>
    <recommendedName>
        <fullName evidence="1">histidine--tRNA ligase</fullName>
        <ecNumber evidence="1">6.1.1.21</ecNumber>
    </recommendedName>
</protein>
<gene>
    <name evidence="6" type="primary">SYHC</name>
    <name evidence="6" type="ORF">ECANGB1_2285</name>
</gene>
<evidence type="ECO:0000313" key="7">
    <source>
        <dbReference type="Proteomes" id="UP000192639"/>
    </source>
</evidence>
<comment type="catalytic activity">
    <reaction evidence="2">
        <text>tRNA(His) + L-histidine + ATP = L-histidyl-tRNA(His) + AMP + diphosphate + H(+)</text>
        <dbReference type="Rhea" id="RHEA:17313"/>
        <dbReference type="Rhea" id="RHEA-COMP:9665"/>
        <dbReference type="Rhea" id="RHEA-COMP:9689"/>
        <dbReference type="ChEBI" id="CHEBI:15378"/>
        <dbReference type="ChEBI" id="CHEBI:30616"/>
        <dbReference type="ChEBI" id="CHEBI:33019"/>
        <dbReference type="ChEBI" id="CHEBI:57595"/>
        <dbReference type="ChEBI" id="CHEBI:78442"/>
        <dbReference type="ChEBI" id="CHEBI:78527"/>
        <dbReference type="ChEBI" id="CHEBI:456215"/>
        <dbReference type="EC" id="6.1.1.21"/>
    </reaction>
</comment>
<feature type="binding site" evidence="3">
    <location>
        <position position="72"/>
    </location>
    <ligand>
        <name>L-histidine</name>
        <dbReference type="ChEBI" id="CHEBI:57595"/>
    </ligand>
</feature>
<dbReference type="Gene3D" id="3.40.50.800">
    <property type="entry name" value="Anticodon-binding domain"/>
    <property type="match status" value="1"/>
</dbReference>
<feature type="domain" description="Class II Histidinyl-tRNA synthetase (HisRS)-like catalytic core" evidence="5">
    <location>
        <begin position="4"/>
        <end position="281"/>
    </location>
</feature>
<dbReference type="Gene3D" id="3.30.930.10">
    <property type="entry name" value="Bira Bifunctional Protein, Domain 2"/>
    <property type="match status" value="1"/>
</dbReference>
<evidence type="ECO:0000256" key="1">
    <source>
        <dbReference type="ARBA" id="ARBA00012815"/>
    </source>
</evidence>
<sequence length="397" mass="45029">MDKYGEDTKLIFNLENQGGDAYSLRYDMTVPFARYVASKKIANYKRFTIGNVYRRDNPSKGRLREFTQADIDITGVFKGMKLIYEAEIIKAADSILGGIRRCFSPYKVELGNYRIKYNDRRIIWGMLDLLEIGDENKMPICSTIDKFDKLNEEEFLAELESKGMRKKKELLNLLKEDGNEALRQLEAMASGKENERMAAMREAIGDLEELRKLQVIFGVETVKFDLTLARGLTYYTGMIIEAVFEDAEVGSVAGGGRYDKLVYELSGFDTPCIGFSIGVTRVMHAVMAQSKTSELERLIETSVLVGSAFGDMFEKKMELLSRIRQEFSACVVPGTNLDFRGQIEYGRKKNYKLVVLTGEKEAEVGKVVVYDIGSNKKSEIDERDLMDVLRDTLGNKN</sequence>
<feature type="binding site" evidence="3">
    <location>
        <position position="68"/>
    </location>
    <ligand>
        <name>L-histidine</name>
        <dbReference type="ChEBI" id="CHEBI:57595"/>
    </ligand>
</feature>
<name>A0A1Y1S5H7_9MICR</name>
<reference evidence="6 7" key="1">
    <citation type="journal article" date="2017" name="Environ. Microbiol.">
        <title>Decay of the glycolytic pathway and adaptation to intranuclear parasitism within Enterocytozoonidae microsporidia.</title>
        <authorList>
            <person name="Wiredu Boakye D."/>
            <person name="Jaroenlak P."/>
            <person name="Prachumwat A."/>
            <person name="Williams T.A."/>
            <person name="Bateman K.S."/>
            <person name="Itsathitphaisarn O."/>
            <person name="Sritunyalucksana K."/>
            <person name="Paszkiewicz K.H."/>
            <person name="Moore K.A."/>
            <person name="Stentiford G.D."/>
            <person name="Williams B.A."/>
        </authorList>
    </citation>
    <scope>NUCLEOTIDE SEQUENCE [LARGE SCALE GENOMIC DNA]</scope>
    <source>
        <strain evidence="6 7">GB1</strain>
    </source>
</reference>
<dbReference type="InterPro" id="IPR004516">
    <property type="entry name" value="HisRS/HisZ"/>
</dbReference>
<accession>A0A1Y1S5H7</accession>
<feature type="binding site" evidence="3">
    <location>
        <position position="54"/>
    </location>
    <ligand>
        <name>L-histidine</name>
        <dbReference type="ChEBI" id="CHEBI:57595"/>
    </ligand>
</feature>
<dbReference type="AlphaFoldDB" id="A0A1Y1S5H7"/>
<keyword evidence="4" id="KW-0175">Coiled coil</keyword>
<dbReference type="InterPro" id="IPR045864">
    <property type="entry name" value="aa-tRNA-synth_II/BPL/LPL"/>
</dbReference>
<dbReference type="SUPFAM" id="SSF52954">
    <property type="entry name" value="Class II aaRS ABD-related"/>
    <property type="match status" value="1"/>
</dbReference>
<dbReference type="PANTHER" id="PTHR11476:SF7">
    <property type="entry name" value="HISTIDINE--TRNA LIGASE"/>
    <property type="match status" value="1"/>
</dbReference>
<organism evidence="6 7">
    <name type="scientific">Enterospora canceri</name>
    <dbReference type="NCBI Taxonomy" id="1081671"/>
    <lineage>
        <taxon>Eukaryota</taxon>
        <taxon>Fungi</taxon>
        <taxon>Fungi incertae sedis</taxon>
        <taxon>Microsporidia</taxon>
        <taxon>Enterocytozoonidae</taxon>
        <taxon>Enterospora</taxon>
    </lineage>
</organism>
<dbReference type="SUPFAM" id="SSF55681">
    <property type="entry name" value="Class II aaRS and biotin synthetases"/>
    <property type="match status" value="1"/>
</dbReference>
<feature type="coiled-coil region" evidence="4">
    <location>
        <begin position="156"/>
        <end position="202"/>
    </location>
</feature>
<evidence type="ECO:0000256" key="2">
    <source>
        <dbReference type="ARBA" id="ARBA00047639"/>
    </source>
</evidence>
<dbReference type="PANTHER" id="PTHR11476">
    <property type="entry name" value="HISTIDYL-TRNA SYNTHETASE"/>
    <property type="match status" value="1"/>
</dbReference>
<dbReference type="GO" id="GO:0005829">
    <property type="term" value="C:cytosol"/>
    <property type="evidence" value="ECO:0007669"/>
    <property type="project" value="TreeGrafter"/>
</dbReference>
<evidence type="ECO:0000256" key="3">
    <source>
        <dbReference type="PIRSR" id="PIRSR001549-1"/>
    </source>
</evidence>
<dbReference type="OrthoDB" id="1906957at2759"/>